<dbReference type="GO" id="GO:0000182">
    <property type="term" value="F:rDNA binding"/>
    <property type="evidence" value="ECO:0007669"/>
    <property type="project" value="TreeGrafter"/>
</dbReference>
<dbReference type="PANTHER" id="PTHR28079:SF1">
    <property type="entry name" value="RNA POLYMERASE I-SPECIFIC TRANSCRIPTION INITIATION FACTOR RRN5"/>
    <property type="match status" value="1"/>
</dbReference>
<comment type="caution">
    <text evidence="2">The sequence shown here is derived from an EMBL/GenBank/DDBJ whole genome shotgun (WGS) entry which is preliminary data.</text>
</comment>
<organism evidence="2 3">
    <name type="scientific">Orbilia blumenaviensis</name>
    <dbReference type="NCBI Taxonomy" id="1796055"/>
    <lineage>
        <taxon>Eukaryota</taxon>
        <taxon>Fungi</taxon>
        <taxon>Dikarya</taxon>
        <taxon>Ascomycota</taxon>
        <taxon>Pezizomycotina</taxon>
        <taxon>Orbiliomycetes</taxon>
        <taxon>Orbiliales</taxon>
        <taxon>Orbiliaceae</taxon>
        <taxon>Orbilia</taxon>
    </lineage>
</organism>
<keyword evidence="3" id="KW-1185">Reference proteome</keyword>
<evidence type="ECO:0000256" key="1">
    <source>
        <dbReference type="SAM" id="MobiDB-lite"/>
    </source>
</evidence>
<dbReference type="PANTHER" id="PTHR28079">
    <property type="entry name" value="RNA POLYMERASE I-SPECIFIC TRANSCRIPTION INITIATION FACTOR RRN5"/>
    <property type="match status" value="1"/>
</dbReference>
<feature type="region of interest" description="Disordered" evidence="1">
    <location>
        <begin position="96"/>
        <end position="152"/>
    </location>
</feature>
<evidence type="ECO:0000313" key="2">
    <source>
        <dbReference type="EMBL" id="KAK6343379.1"/>
    </source>
</evidence>
<feature type="compositionally biased region" description="Acidic residues" evidence="1">
    <location>
        <begin position="132"/>
        <end position="144"/>
    </location>
</feature>
<sequence length="802" mass="90688">MVGSSSRIPPTGGYSDRRLVDEVGDDEDDSEFYAGLGFPTAAAAVAAVAETGKSGDVSGGGPKVVLAGKRVIEVDEEEEAVGLSLRKRVRVALRKVRISDDDDRDDNGGGSGDDNDSDDNGDGVEGMNVEGMDVDSASEPEEVLEVPTTLGKGNPRRRFYFEDAYSSEESGGEESEEEEEPTALLSILRHKEAAKTHRQLRRAAEKDASIPMPENKKSRGKTLAVINDPYRELLNEAIRDARTRTVYPEERFFKSVVCGVPWSSGEKERFFRALPRVGGHNAVQLAEEVRTKSVIEVQGYLDALKRGLERRLMGNQRTRFELLLGEDIPAAVEVGEECEKALDDEAGRMRGFLEKLDEKEAEKKAGASVTLDMLLEVEGKEDGEEATTEGLFDLPTWLKLSERIYMASGYDEKLGRSAIHKQTLEDLKTLVESVTRRVLHITLFQANSRLEKVPSHHKEAREVTPKDVLAALRMLGMPLTSEEYWRRLPRKLGLRILGDAAAKRGEKAEFLEYDMVEEELKVFEDIGFYTDSVKKRKGRRKDGAEGEGWETDEEDEVNYTQGDLDGGEDWSDSQSNYDDDDDDDDDDENDEEDDDEEGEGGEETSEKEGLKNGNRRMTASEMANYLDTPIHLESFLHTPPIKPLKPRQRKDILDELHYINKDEKYLNAIDKFHSRLEERRLWKILGGWKDKKERIEQEIKDTDKGIPEEPDLRVFRRLERWKRGDWRQESSPMIPIWKQEYYGKLFSQERAVRVKEETLENERNTASDNNSMDSEDDSGASEKEDGESLSESGQVFINSVLF</sequence>
<gene>
    <name evidence="2" type="ORF">TWF730_010969</name>
</gene>
<proteinExistence type="predicted"/>
<feature type="compositionally biased region" description="Acidic residues" evidence="1">
    <location>
        <begin position="22"/>
        <end position="31"/>
    </location>
</feature>
<name>A0AAV9UMP9_9PEZI</name>
<evidence type="ECO:0000313" key="3">
    <source>
        <dbReference type="Proteomes" id="UP001373714"/>
    </source>
</evidence>
<dbReference type="Proteomes" id="UP001373714">
    <property type="component" value="Unassembled WGS sequence"/>
</dbReference>
<accession>A0AAV9UMP9</accession>
<dbReference type="GO" id="GO:0000500">
    <property type="term" value="C:RNA polymerase I upstream activating factor complex"/>
    <property type="evidence" value="ECO:0007669"/>
    <property type="project" value="InterPro"/>
</dbReference>
<dbReference type="GO" id="GO:0001181">
    <property type="term" value="F:RNA polymerase I general transcription initiation factor activity"/>
    <property type="evidence" value="ECO:0007669"/>
    <property type="project" value="TreeGrafter"/>
</dbReference>
<feature type="compositionally biased region" description="Acidic residues" evidence="1">
    <location>
        <begin position="545"/>
        <end position="557"/>
    </location>
</feature>
<dbReference type="EMBL" id="JAVHNS010000009">
    <property type="protein sequence ID" value="KAK6343379.1"/>
    <property type="molecule type" value="Genomic_DNA"/>
</dbReference>
<reference evidence="2 3" key="1">
    <citation type="submission" date="2019-10" db="EMBL/GenBank/DDBJ databases">
        <authorList>
            <person name="Palmer J.M."/>
        </authorList>
    </citation>
    <scope>NUCLEOTIDE SEQUENCE [LARGE SCALE GENOMIC DNA]</scope>
    <source>
        <strain evidence="2 3">TWF730</strain>
    </source>
</reference>
<feature type="compositionally biased region" description="Basic and acidic residues" evidence="1">
    <location>
        <begin position="756"/>
        <end position="765"/>
    </location>
</feature>
<feature type="compositionally biased region" description="Acidic residues" evidence="1">
    <location>
        <begin position="773"/>
        <end position="788"/>
    </location>
</feature>
<feature type="region of interest" description="Disordered" evidence="1">
    <location>
        <begin position="1"/>
        <end position="33"/>
    </location>
</feature>
<protein>
    <submittedName>
        <fullName evidence="2">Uncharacterized protein</fullName>
    </submittedName>
</protein>
<feature type="compositionally biased region" description="Acidic residues" evidence="1">
    <location>
        <begin position="565"/>
        <end position="603"/>
    </location>
</feature>
<dbReference type="GO" id="GO:0006361">
    <property type="term" value="P:transcription initiation at RNA polymerase I promoter"/>
    <property type="evidence" value="ECO:0007669"/>
    <property type="project" value="TreeGrafter"/>
</dbReference>
<feature type="region of interest" description="Disordered" evidence="1">
    <location>
        <begin position="534"/>
        <end position="615"/>
    </location>
</feature>
<feature type="compositionally biased region" description="Polar residues" evidence="1">
    <location>
        <begin position="789"/>
        <end position="802"/>
    </location>
</feature>
<dbReference type="InterPro" id="IPR039601">
    <property type="entry name" value="Rrn5"/>
</dbReference>
<feature type="region of interest" description="Disordered" evidence="1">
    <location>
        <begin position="756"/>
        <end position="802"/>
    </location>
</feature>
<dbReference type="GO" id="GO:0042790">
    <property type="term" value="P:nucleolar large rRNA transcription by RNA polymerase I"/>
    <property type="evidence" value="ECO:0007669"/>
    <property type="project" value="InterPro"/>
</dbReference>
<feature type="compositionally biased region" description="Acidic residues" evidence="1">
    <location>
        <begin position="113"/>
        <end position="122"/>
    </location>
</feature>
<feature type="region of interest" description="Disordered" evidence="1">
    <location>
        <begin position="197"/>
        <end position="220"/>
    </location>
</feature>
<dbReference type="AlphaFoldDB" id="A0AAV9UMP9"/>